<proteinExistence type="predicted"/>
<evidence type="ECO:0000313" key="3">
    <source>
        <dbReference type="EMBL" id="ORY81641.1"/>
    </source>
</evidence>
<dbReference type="InterPro" id="IPR036047">
    <property type="entry name" value="F-box-like_dom_sf"/>
</dbReference>
<sequence length="589" mass="67368">MNINSIQTTSNRKQGFSKVKKILKTFLLRKSNSKKNVVNVDLVNNDLVNEKNKNSKKNNLGTNKNSSVYSQNLHSNNNNTLCKSDKPVTNNNDIFSESNYSALNENSSCSIGTWITEDRENSIITDEYNIFKENNNKNNNSSNNIISNNINIDSSNNIISNNINIDTYHEDSSKLPHSSSSSTMLNNNENIISKDKCNVLSSKSNLITSSSSNTLYVKDFEENYKADNDHHGFIDINPDNYFNKSFSSSESVSTPSTISLGSMYLGESKSNKISINKIEDSSLKNVDHKLTTPPILSYFPQEILIKIAMSSDFDTILNLSQTCRFFYYALNNPYNWSDYWKYTSDKVEGLNSLVTNVFHGDKYIFGEIHDLKDDKYVTKISKNTNHPNNQFTPSYIYKMSNNDSNQQNEIPIEKVLFIDSFSTRFGFSYLGGLRIYVPNKYGNIIVHFYDRKKSELPCSMEHHTFYENNQFSRDLTSSLSNKEDQIPLELNNCSQCADYYYQKNEVDYLVTCTGRPISHISAIWKYNVTPNYTISFDIINSRAELGYGNRTHDAFVHTNYSFLINGNELSPRKASLFRKFVIESPKKSL</sequence>
<evidence type="ECO:0000256" key="1">
    <source>
        <dbReference type="SAM" id="MobiDB-lite"/>
    </source>
</evidence>
<comment type="caution">
    <text evidence="3">The sequence shown here is derived from an EMBL/GenBank/DDBJ whole genome shotgun (WGS) entry which is preliminary data.</text>
</comment>
<feature type="compositionally biased region" description="Polar residues" evidence="1">
    <location>
        <begin position="68"/>
        <end position="85"/>
    </location>
</feature>
<protein>
    <recommendedName>
        <fullName evidence="2">F-box domain-containing protein</fullName>
    </recommendedName>
</protein>
<feature type="compositionally biased region" description="Low complexity" evidence="1">
    <location>
        <begin position="57"/>
        <end position="67"/>
    </location>
</feature>
<gene>
    <name evidence="3" type="ORF">LY90DRAFT_664182</name>
</gene>
<accession>A0A1Y2FCK9</accession>
<dbReference type="Pfam" id="PF12937">
    <property type="entry name" value="F-box-like"/>
    <property type="match status" value="1"/>
</dbReference>
<dbReference type="AlphaFoldDB" id="A0A1Y2FCK9"/>
<dbReference type="OrthoDB" id="2151431at2759"/>
<dbReference type="Proteomes" id="UP000193920">
    <property type="component" value="Unassembled WGS sequence"/>
</dbReference>
<evidence type="ECO:0000259" key="2">
    <source>
        <dbReference type="PROSITE" id="PS50181"/>
    </source>
</evidence>
<reference evidence="3 4" key="1">
    <citation type="submission" date="2016-08" db="EMBL/GenBank/DDBJ databases">
        <title>A Parts List for Fungal Cellulosomes Revealed by Comparative Genomics.</title>
        <authorList>
            <consortium name="DOE Joint Genome Institute"/>
            <person name="Haitjema C.H."/>
            <person name="Gilmore S.P."/>
            <person name="Henske J.K."/>
            <person name="Solomon K.V."/>
            <person name="De Groot R."/>
            <person name="Kuo A."/>
            <person name="Mondo S.J."/>
            <person name="Salamov A.A."/>
            <person name="Labutti K."/>
            <person name="Zhao Z."/>
            <person name="Chiniquy J."/>
            <person name="Barry K."/>
            <person name="Brewer H.M."/>
            <person name="Purvine S.O."/>
            <person name="Wright A.T."/>
            <person name="Boxma B."/>
            <person name="Van Alen T."/>
            <person name="Hackstein J.H."/>
            <person name="Baker S.E."/>
            <person name="Grigoriev I.V."/>
            <person name="O'Malley M.A."/>
        </authorList>
    </citation>
    <scope>NUCLEOTIDE SEQUENCE [LARGE SCALE GENOMIC DNA]</scope>
    <source>
        <strain evidence="3 4">G1</strain>
    </source>
</reference>
<evidence type="ECO:0000313" key="4">
    <source>
        <dbReference type="Proteomes" id="UP000193920"/>
    </source>
</evidence>
<dbReference type="InterPro" id="IPR001810">
    <property type="entry name" value="F-box_dom"/>
</dbReference>
<dbReference type="PROSITE" id="PS50181">
    <property type="entry name" value="FBOX"/>
    <property type="match status" value="1"/>
</dbReference>
<dbReference type="EMBL" id="MCOG01000010">
    <property type="protein sequence ID" value="ORY81641.1"/>
    <property type="molecule type" value="Genomic_DNA"/>
</dbReference>
<feature type="region of interest" description="Disordered" evidence="1">
    <location>
        <begin position="49"/>
        <end position="85"/>
    </location>
</feature>
<dbReference type="SUPFAM" id="SSF81383">
    <property type="entry name" value="F-box domain"/>
    <property type="match status" value="1"/>
</dbReference>
<name>A0A1Y2FCK9_9FUNG</name>
<organism evidence="3 4">
    <name type="scientific">Neocallimastix californiae</name>
    <dbReference type="NCBI Taxonomy" id="1754190"/>
    <lineage>
        <taxon>Eukaryota</taxon>
        <taxon>Fungi</taxon>
        <taxon>Fungi incertae sedis</taxon>
        <taxon>Chytridiomycota</taxon>
        <taxon>Chytridiomycota incertae sedis</taxon>
        <taxon>Neocallimastigomycetes</taxon>
        <taxon>Neocallimastigales</taxon>
        <taxon>Neocallimastigaceae</taxon>
        <taxon>Neocallimastix</taxon>
    </lineage>
</organism>
<keyword evidence="4" id="KW-1185">Reference proteome</keyword>
<feature type="domain" description="F-box" evidence="2">
    <location>
        <begin position="293"/>
        <end position="343"/>
    </location>
</feature>